<dbReference type="InterPro" id="IPR016942">
    <property type="entry name" value="UCP030042"/>
</dbReference>
<dbReference type="Proteomes" id="UP000188184">
    <property type="component" value="Chromosome"/>
</dbReference>
<dbReference type="PIRSF" id="PIRSF030042">
    <property type="entry name" value="UCP030042"/>
    <property type="match status" value="1"/>
</dbReference>
<keyword evidence="1" id="KW-0472">Membrane</keyword>
<name>A0A1Q2L176_9BACL</name>
<evidence type="ECO:0000313" key="4">
    <source>
        <dbReference type="Proteomes" id="UP000188184"/>
    </source>
</evidence>
<keyword evidence="1" id="KW-1133">Transmembrane helix</keyword>
<feature type="transmembrane region" description="Helical" evidence="1">
    <location>
        <begin position="12"/>
        <end position="36"/>
    </location>
</feature>
<reference evidence="3 4" key="1">
    <citation type="submission" date="2017-02" db="EMBL/GenBank/DDBJ databases">
        <title>The complete genomic sequence of a novel cold adapted crude oil-degrading bacterium Planococcus qaidamina Y42.</title>
        <authorList>
            <person name="Yang R."/>
        </authorList>
    </citation>
    <scope>NUCLEOTIDE SEQUENCE [LARGE SCALE GENOMIC DNA]</scope>
    <source>
        <strain evidence="3 4">Y42</strain>
    </source>
</reference>
<dbReference type="Pfam" id="PF14340">
    <property type="entry name" value="DUF4395"/>
    <property type="match status" value="1"/>
</dbReference>
<evidence type="ECO:0000313" key="3">
    <source>
        <dbReference type="EMBL" id="AQQ54181.1"/>
    </source>
</evidence>
<dbReference type="KEGG" id="pmar:B0X71_14420"/>
<dbReference type="AlphaFoldDB" id="A0A1Q2L176"/>
<feature type="transmembrane region" description="Helical" evidence="1">
    <location>
        <begin position="72"/>
        <end position="91"/>
    </location>
</feature>
<keyword evidence="1" id="KW-0812">Transmembrane</keyword>
<dbReference type="EMBL" id="CP019640">
    <property type="protein sequence ID" value="AQQ54181.1"/>
    <property type="molecule type" value="Genomic_DNA"/>
</dbReference>
<dbReference type="InterPro" id="IPR025508">
    <property type="entry name" value="DUF4395"/>
</dbReference>
<accession>A0A1Q2L176</accession>
<dbReference type="OrthoDB" id="2376580at2"/>
<protein>
    <recommendedName>
        <fullName evidence="2">DUF4395 domain-containing protein</fullName>
    </recommendedName>
</protein>
<organism evidence="3 4">
    <name type="scientific">Planococcus lenghuensis</name>
    <dbReference type="NCBI Taxonomy" id="2213202"/>
    <lineage>
        <taxon>Bacteria</taxon>
        <taxon>Bacillati</taxon>
        <taxon>Bacillota</taxon>
        <taxon>Bacilli</taxon>
        <taxon>Bacillales</taxon>
        <taxon>Caryophanaceae</taxon>
        <taxon>Planococcus</taxon>
    </lineage>
</organism>
<gene>
    <name evidence="3" type="ORF">B0X71_14420</name>
</gene>
<proteinExistence type="predicted"/>
<keyword evidence="4" id="KW-1185">Reference proteome</keyword>
<feature type="transmembrane region" description="Helical" evidence="1">
    <location>
        <begin position="97"/>
        <end position="123"/>
    </location>
</feature>
<dbReference type="RefSeq" id="WP_077590073.1">
    <property type="nucleotide sequence ID" value="NZ_CP019640.1"/>
</dbReference>
<sequence>MTIPKPLVQINQAFIVVTVLAALWLQPAILFLPFAIGAYTLMTKKNPVIQFSRRFLKKPLTSYLQEDKDQQLFNQWIATICLGLSLISFSLDIHLVAYAFSIMVIIAAGMALMGYCIGCTIRYRYIMWKHRRTKTQA</sequence>
<evidence type="ECO:0000259" key="2">
    <source>
        <dbReference type="Pfam" id="PF14340"/>
    </source>
</evidence>
<feature type="domain" description="DUF4395" evidence="2">
    <location>
        <begin position="3"/>
        <end position="125"/>
    </location>
</feature>
<evidence type="ECO:0000256" key="1">
    <source>
        <dbReference type="SAM" id="Phobius"/>
    </source>
</evidence>